<comment type="caution">
    <text evidence="1">The sequence shown here is derived from an EMBL/GenBank/DDBJ whole genome shotgun (WGS) entry which is preliminary data.</text>
</comment>
<evidence type="ECO:0000313" key="1">
    <source>
        <dbReference type="EMBL" id="PPQ86608.1"/>
    </source>
</evidence>
<keyword evidence="2" id="KW-1185">Reference proteome</keyword>
<dbReference type="EMBL" id="NHYE01004033">
    <property type="protein sequence ID" value="PPQ86608.1"/>
    <property type="molecule type" value="Genomic_DNA"/>
</dbReference>
<protein>
    <submittedName>
        <fullName evidence="1">Uncharacterized protein</fullName>
    </submittedName>
</protein>
<sequence>MSDFSRIVVDFHPDLKLPADGDITERLWEGLNKNVATIGMTISGAQFTVSKNLLLTITPPTAARRFMEPDVQDRLRAYLTKTLEICKEAPIWVYPAEVWPRVVIYRLRVDNDASTKEGALRSILSHLSSYNPFMQAIPTYMLLHARILSRWGKKARAGSTVSVCVPVRNLEDAKKLVKEGVFFKGSRHQVALYKAKQTQK</sequence>
<evidence type="ECO:0000313" key="2">
    <source>
        <dbReference type="Proteomes" id="UP000284706"/>
    </source>
</evidence>
<name>A0A409X742_9AGAR</name>
<gene>
    <name evidence="1" type="ORF">CVT26_015063</name>
</gene>
<proteinExistence type="predicted"/>
<organism evidence="1 2">
    <name type="scientific">Gymnopilus dilepis</name>
    <dbReference type="NCBI Taxonomy" id="231916"/>
    <lineage>
        <taxon>Eukaryota</taxon>
        <taxon>Fungi</taxon>
        <taxon>Dikarya</taxon>
        <taxon>Basidiomycota</taxon>
        <taxon>Agaricomycotina</taxon>
        <taxon>Agaricomycetes</taxon>
        <taxon>Agaricomycetidae</taxon>
        <taxon>Agaricales</taxon>
        <taxon>Agaricineae</taxon>
        <taxon>Hymenogastraceae</taxon>
        <taxon>Gymnopilus</taxon>
    </lineage>
</organism>
<dbReference type="AlphaFoldDB" id="A0A409X742"/>
<dbReference type="Proteomes" id="UP000284706">
    <property type="component" value="Unassembled WGS sequence"/>
</dbReference>
<dbReference type="InParanoid" id="A0A409X742"/>
<reference evidence="1 2" key="1">
    <citation type="journal article" date="2018" name="Evol. Lett.">
        <title>Horizontal gene cluster transfer increased hallucinogenic mushroom diversity.</title>
        <authorList>
            <person name="Reynolds H.T."/>
            <person name="Vijayakumar V."/>
            <person name="Gluck-Thaler E."/>
            <person name="Korotkin H.B."/>
            <person name="Matheny P.B."/>
            <person name="Slot J.C."/>
        </authorList>
    </citation>
    <scope>NUCLEOTIDE SEQUENCE [LARGE SCALE GENOMIC DNA]</scope>
    <source>
        <strain evidence="1 2">SRW20</strain>
    </source>
</reference>
<accession>A0A409X742</accession>